<gene>
    <name evidence="1" type="ORF">ACFQBT_15460</name>
</gene>
<sequence>MQHYIAARMMATMHVLKARLEDRERGASALEYVGMVLVAAILVAAVVTAAKAADVTGKVGDLIDDIFKGNPPN</sequence>
<evidence type="ECO:0008006" key="3">
    <source>
        <dbReference type="Google" id="ProtNLM"/>
    </source>
</evidence>
<comment type="caution">
    <text evidence="1">The sequence shown here is derived from an EMBL/GenBank/DDBJ whole genome shotgun (WGS) entry which is preliminary data.</text>
</comment>
<evidence type="ECO:0000313" key="1">
    <source>
        <dbReference type="EMBL" id="MFC6715129.1"/>
    </source>
</evidence>
<accession>A0ABW2AWS1</accession>
<name>A0ABW2AWS1_9MICO</name>
<protein>
    <recommendedName>
        <fullName evidence="3">Flp family type IVb pilin</fullName>
    </recommendedName>
</protein>
<proteinExistence type="predicted"/>
<reference evidence="2" key="1">
    <citation type="journal article" date="2019" name="Int. J. Syst. Evol. Microbiol.">
        <title>The Global Catalogue of Microorganisms (GCM) 10K type strain sequencing project: providing services to taxonomists for standard genome sequencing and annotation.</title>
        <authorList>
            <consortium name="The Broad Institute Genomics Platform"/>
            <consortium name="The Broad Institute Genome Sequencing Center for Infectious Disease"/>
            <person name="Wu L."/>
            <person name="Ma J."/>
        </authorList>
    </citation>
    <scope>NUCLEOTIDE SEQUENCE [LARGE SCALE GENOMIC DNA]</scope>
    <source>
        <strain evidence="2">NBRC 106593</strain>
    </source>
</reference>
<organism evidence="1 2">
    <name type="scientific">Branchiibius cervicis</name>
    <dbReference type="NCBI Taxonomy" id="908252"/>
    <lineage>
        <taxon>Bacteria</taxon>
        <taxon>Bacillati</taxon>
        <taxon>Actinomycetota</taxon>
        <taxon>Actinomycetes</taxon>
        <taxon>Micrococcales</taxon>
        <taxon>Dermacoccaceae</taxon>
        <taxon>Branchiibius</taxon>
    </lineage>
</organism>
<dbReference type="Proteomes" id="UP001596356">
    <property type="component" value="Unassembled WGS sequence"/>
</dbReference>
<evidence type="ECO:0000313" key="2">
    <source>
        <dbReference type="Proteomes" id="UP001596356"/>
    </source>
</evidence>
<dbReference type="EMBL" id="JBHSWJ010000002">
    <property type="protein sequence ID" value="MFC6715129.1"/>
    <property type="molecule type" value="Genomic_DNA"/>
</dbReference>
<dbReference type="RefSeq" id="WP_377824001.1">
    <property type="nucleotide sequence ID" value="NZ_JBHSWJ010000002.1"/>
</dbReference>
<keyword evidence="2" id="KW-1185">Reference proteome</keyword>